<keyword evidence="2" id="KW-1185">Reference proteome</keyword>
<evidence type="ECO:0000313" key="1">
    <source>
        <dbReference type="EMBL" id="RQW62609.1"/>
    </source>
</evidence>
<reference evidence="1 2" key="1">
    <citation type="submission" date="2018-11" db="EMBL/GenBank/DDBJ databases">
        <title>Vibrio LJC006 sp. nov., isolated from seawater during the bloom of the enteromorpha.</title>
        <authorList>
            <person name="Liang J."/>
        </authorList>
    </citation>
    <scope>NUCLEOTIDE SEQUENCE [LARGE SCALE GENOMIC DNA]</scope>
    <source>
        <strain evidence="1 2">LJC006</strain>
    </source>
</reference>
<name>A0A3N9TER2_9VIBR</name>
<dbReference type="RefSeq" id="WP_124937603.1">
    <property type="nucleotide sequence ID" value="NZ_RJVQ01000005.1"/>
</dbReference>
<proteinExistence type="predicted"/>
<sequence length="125" mass="14464">MSEYNHRVGVREKFLVKRRLKIDQRNSGEEGVQSAIEALDVMFGLDDVSYVMKKQTIEVAYDVGHLSLAEIRQTLSEQAVKENRGLLNRIRLSYYQYLDQNIRDNMAQEPWSCHMSSPSGNKKGR</sequence>
<organism evidence="1 2">
    <name type="scientific">Vibrio viridaestus</name>
    <dbReference type="NCBI Taxonomy" id="2487322"/>
    <lineage>
        <taxon>Bacteria</taxon>
        <taxon>Pseudomonadati</taxon>
        <taxon>Pseudomonadota</taxon>
        <taxon>Gammaproteobacteria</taxon>
        <taxon>Vibrionales</taxon>
        <taxon>Vibrionaceae</taxon>
        <taxon>Vibrio</taxon>
    </lineage>
</organism>
<dbReference type="AlphaFoldDB" id="A0A3N9TER2"/>
<protein>
    <recommendedName>
        <fullName evidence="3">Cation transporter</fullName>
    </recommendedName>
</protein>
<dbReference type="OrthoDB" id="5822659at2"/>
<accession>A0A3N9TER2</accession>
<comment type="caution">
    <text evidence="1">The sequence shown here is derived from an EMBL/GenBank/DDBJ whole genome shotgun (WGS) entry which is preliminary data.</text>
</comment>
<evidence type="ECO:0008006" key="3">
    <source>
        <dbReference type="Google" id="ProtNLM"/>
    </source>
</evidence>
<gene>
    <name evidence="1" type="ORF">EES38_12855</name>
</gene>
<dbReference type="Proteomes" id="UP000281112">
    <property type="component" value="Unassembled WGS sequence"/>
</dbReference>
<dbReference type="EMBL" id="RJVQ01000005">
    <property type="protein sequence ID" value="RQW62609.1"/>
    <property type="molecule type" value="Genomic_DNA"/>
</dbReference>
<evidence type="ECO:0000313" key="2">
    <source>
        <dbReference type="Proteomes" id="UP000281112"/>
    </source>
</evidence>